<evidence type="ECO:0000256" key="2">
    <source>
        <dbReference type="ARBA" id="ARBA00023043"/>
    </source>
</evidence>
<feature type="chain" id="PRO_5003235234" evidence="6">
    <location>
        <begin position="22"/>
        <end position="1543"/>
    </location>
</feature>
<dbReference type="PRINTS" id="PR01415">
    <property type="entry name" value="ANKYRIN"/>
</dbReference>
<dbReference type="HOGENOM" id="CLU_001887_1_0_1"/>
<protein>
    <submittedName>
        <fullName evidence="7">Ankyrin 2,3/unc44</fullName>
    </submittedName>
</protein>
<feature type="transmembrane region" description="Helical" evidence="5">
    <location>
        <begin position="443"/>
        <end position="463"/>
    </location>
</feature>
<sequence length="1543" mass="172461">MMWFIVHAAFLAAFFPESAHADSQDDFANNLFSDLGPVLALFGEKVTMQFMSEAIGWADSIILAMAPIGILTIIVAAIRVAGPLWLKAVVGRARESVAAAEMELMSSTSEEVCELYNGQSIVRCQGKPNIWEFILLFTKRRDGDRPDEPPIVEFKTLRQAWGKDIVDGTVLVPFRCKNTHAGRKRHDTETGRNTNSSEKAKTPARWDIKVIRDITTSAPNITLNSHNNVSRVPVHVTAVFATLLQAGLIVFFGIITYHPDFKGNYLKDEQPVEDSAFPLVASGTALLVLGLFICGHVIEASTAEDRYRPSVDGEIAQIMWIQRGQTVGDQVFRPYATLPKSKRIVITTSRRRVGENQMETSAASHADTEAPCEDGMTQPENFSVAAHVEEKASILDRVGGKWKRNPMRNWVVEHMDEIKTVTGTGVSLLGFIVQFVGLRKMNWAASVAQLAAVLIMVGVRAWIRRGISKPLVHRELAPDSELEWLALVLGGINHDADPCFEFLKPMSSWGQKSKTPGKQAQTDIHTRSWTIDTDINQDVYPLSVASKPGSRMANETPRSRAQSVLEIHRELGKLSNCRGQYFDLAIRLANCMEAAMKLLPASQFKGETALSWFIRAQDGIGDQPQWISFHINRDADSSPWRLAVDEVASALSLWVYSAQQCARKNRTPDTKINSNHLNRNDDTWFRKTGPKSPLGLRALGPGNVIPIEQLIQDLMWWVPDNLDGIIGVREIGRGDPEGRVSTMRVGSSQVVGYPSLHVQHIIGRQCREYDRVFRLSKVDVESRRRRRLEILPEMSEERDSDELWEKSRYPEIDEVEYIEPGTMLAIESYGDLEDLYAKTLLCSFLRSVAKTLDEPLEEQEEVQTRVLPPAETKTRNQAQLWHKSIAELASQIQQNGLGSSLEAHLGIVWSLSLEERLPFPKPVFDSALSKASEFWRCRDLKMARLPYLWLWYQCKCFCASQRPIYAHAIACLIEHLKDIHHQEDIAFVMHKPRNTTGIIHDWIWSILHVESTKNRQVLSRLSLLYAPGRHPWPRNLQPIALTRPGDTIRGEGWKKALKISELHQKVLDRTKKLDYESIQHFGDFLRLRDATGWTPLHYLVSTREADAVYTLRRIRCIPSYQLEIDKKDLRGWTALHYACWYSCRDAVRELIQIGASISCQGFDGASPFHCAIRYDENDKNNDNSNEILETLLHWQKSGVNGGTNSRPQSLLDHNGDAAIHLAVLAGKQRAVEILVDDKDLCDKRGMTPLHIAAACGRVDIAKILINSKADIEAGNWGKGTPLHQAVYSGEVGVAKFLLAVGANLEAKTMSNKTPLHAAVEGENVDMVKLLLDIDADIEAKTSWNETPLYIAVERGSAKMVKLLLEAGANVEVKTMLDETPLHAAVKGGKEKMVKMLLEAGANTMATDKSKKTPLHLASKVEINKLLLAAGATIDEVNITALHQAIYREELKRVKELLEHGADVKALAMRDRPLLPLAVRIGKAELLKTLIEAGADLGAVNEEGENAFEEANREGKVELAQMLWRAGARGSGWAHSSRGMAELM</sequence>
<dbReference type="SUPFAM" id="SSF48403">
    <property type="entry name" value="Ankyrin repeat"/>
    <property type="match status" value="2"/>
</dbReference>
<accession>E9EAJ6</accession>
<evidence type="ECO:0000256" key="3">
    <source>
        <dbReference type="PROSITE-ProRule" id="PRU00023"/>
    </source>
</evidence>
<name>E9EAJ6_METAQ</name>
<keyword evidence="8" id="KW-1185">Reference proteome</keyword>
<feature type="repeat" description="ANK" evidence="3">
    <location>
        <begin position="1277"/>
        <end position="1309"/>
    </location>
</feature>
<feature type="repeat" description="ANK" evidence="3">
    <location>
        <begin position="1343"/>
        <end position="1375"/>
    </location>
</feature>
<dbReference type="Proteomes" id="UP000002499">
    <property type="component" value="Unassembled WGS sequence"/>
</dbReference>
<reference evidence="7 8" key="1">
    <citation type="journal article" date="2011" name="PLoS Genet.">
        <title>Genome sequencing and comparative transcriptomics of the model entomopathogenic fungi Metarhizium anisopliae and M. acridum.</title>
        <authorList>
            <person name="Gao Q."/>
            <person name="Jin K."/>
            <person name="Ying S.H."/>
            <person name="Zhang Y."/>
            <person name="Xiao G."/>
            <person name="Shang Y."/>
            <person name="Duan Z."/>
            <person name="Hu X."/>
            <person name="Xie X.Q."/>
            <person name="Zhou G."/>
            <person name="Peng G."/>
            <person name="Luo Z."/>
            <person name="Huang W."/>
            <person name="Wang B."/>
            <person name="Fang W."/>
            <person name="Wang S."/>
            <person name="Zhong Y."/>
            <person name="Ma L.J."/>
            <person name="St Leger R.J."/>
            <person name="Zhao G.P."/>
            <person name="Pei Y."/>
            <person name="Feng M.G."/>
            <person name="Xia Y."/>
            <person name="Wang C."/>
        </authorList>
    </citation>
    <scope>NUCLEOTIDE SEQUENCE [LARGE SCALE GENOMIC DNA]</scope>
    <source>
        <strain evidence="7 8">CQMa 102</strain>
    </source>
</reference>
<keyword evidence="5" id="KW-0472">Membrane</keyword>
<evidence type="ECO:0000256" key="1">
    <source>
        <dbReference type="ARBA" id="ARBA00022737"/>
    </source>
</evidence>
<feature type="transmembrane region" description="Helical" evidence="5">
    <location>
        <begin position="277"/>
        <end position="298"/>
    </location>
</feature>
<dbReference type="Pfam" id="PF00023">
    <property type="entry name" value="Ank"/>
    <property type="match status" value="1"/>
</dbReference>
<dbReference type="InParanoid" id="E9EAJ6"/>
<feature type="transmembrane region" description="Helical" evidence="5">
    <location>
        <begin position="234"/>
        <end position="257"/>
    </location>
</feature>
<feature type="repeat" description="ANK" evidence="3">
    <location>
        <begin position="1310"/>
        <end position="1342"/>
    </location>
</feature>
<evidence type="ECO:0000256" key="4">
    <source>
        <dbReference type="SAM" id="MobiDB-lite"/>
    </source>
</evidence>
<feature type="region of interest" description="Disordered" evidence="4">
    <location>
        <begin position="353"/>
        <end position="375"/>
    </location>
</feature>
<organism evidence="8">
    <name type="scientific">Metarhizium acridum (strain CQMa 102)</name>
    <dbReference type="NCBI Taxonomy" id="655827"/>
    <lineage>
        <taxon>Eukaryota</taxon>
        <taxon>Fungi</taxon>
        <taxon>Dikarya</taxon>
        <taxon>Ascomycota</taxon>
        <taxon>Pezizomycotina</taxon>
        <taxon>Sordariomycetes</taxon>
        <taxon>Hypocreomycetidae</taxon>
        <taxon>Hypocreales</taxon>
        <taxon>Clavicipitaceae</taxon>
        <taxon>Metarhizium</taxon>
    </lineage>
</organism>
<dbReference type="PROSITE" id="PS50088">
    <property type="entry name" value="ANK_REPEAT"/>
    <property type="match status" value="8"/>
</dbReference>
<keyword evidence="5" id="KW-0812">Transmembrane</keyword>
<feature type="repeat" description="ANK" evidence="3">
    <location>
        <begin position="1244"/>
        <end position="1276"/>
    </location>
</feature>
<evidence type="ECO:0000313" key="7">
    <source>
        <dbReference type="EMBL" id="EFY87105.1"/>
    </source>
</evidence>
<dbReference type="InterPro" id="IPR002110">
    <property type="entry name" value="Ankyrin_rpt"/>
</dbReference>
<proteinExistence type="predicted"/>
<dbReference type="Pfam" id="PF13637">
    <property type="entry name" value="Ank_4"/>
    <property type="match status" value="1"/>
</dbReference>
<dbReference type="SMART" id="SM00248">
    <property type="entry name" value="ANK"/>
    <property type="match status" value="12"/>
</dbReference>
<feature type="signal peptide" evidence="6">
    <location>
        <begin position="1"/>
        <end position="21"/>
    </location>
</feature>
<dbReference type="InterPro" id="IPR036770">
    <property type="entry name" value="Ankyrin_rpt-contain_sf"/>
</dbReference>
<feature type="repeat" description="ANK" evidence="3">
    <location>
        <begin position="1436"/>
        <end position="1468"/>
    </location>
</feature>
<dbReference type="eggNOG" id="KOG4177">
    <property type="taxonomic scope" value="Eukaryota"/>
</dbReference>
<feature type="transmembrane region" description="Helical" evidence="5">
    <location>
        <begin position="61"/>
        <end position="86"/>
    </location>
</feature>
<feature type="repeat" description="ANK" evidence="3">
    <location>
        <begin position="1130"/>
        <end position="1162"/>
    </location>
</feature>
<dbReference type="PROSITE" id="PS50297">
    <property type="entry name" value="ANK_REP_REGION"/>
    <property type="match status" value="7"/>
</dbReference>
<keyword evidence="5" id="KW-1133">Transmembrane helix</keyword>
<dbReference type="Gene3D" id="1.25.40.20">
    <property type="entry name" value="Ankyrin repeat-containing domain"/>
    <property type="match status" value="3"/>
</dbReference>
<feature type="repeat" description="ANK" evidence="3">
    <location>
        <begin position="1469"/>
        <end position="1501"/>
    </location>
</feature>
<keyword evidence="2 3" id="KW-0040">ANK repeat</keyword>
<gene>
    <name evidence="7" type="ORF">MAC_06894</name>
</gene>
<evidence type="ECO:0000256" key="6">
    <source>
        <dbReference type="SAM" id="SignalP"/>
    </source>
</evidence>
<dbReference type="PANTHER" id="PTHR24198">
    <property type="entry name" value="ANKYRIN REPEAT AND PROTEIN KINASE DOMAIN-CONTAINING PROTEIN"/>
    <property type="match status" value="1"/>
</dbReference>
<dbReference type="OMA" id="DIYQFIC"/>
<evidence type="ECO:0000256" key="5">
    <source>
        <dbReference type="SAM" id="Phobius"/>
    </source>
</evidence>
<dbReference type="Pfam" id="PF12796">
    <property type="entry name" value="Ank_2"/>
    <property type="match status" value="3"/>
</dbReference>
<keyword evidence="1" id="KW-0677">Repeat</keyword>
<keyword evidence="6" id="KW-0732">Signal</keyword>
<dbReference type="PANTHER" id="PTHR24198:SF165">
    <property type="entry name" value="ANKYRIN REPEAT-CONTAINING PROTEIN-RELATED"/>
    <property type="match status" value="1"/>
</dbReference>
<dbReference type="EMBL" id="GL698533">
    <property type="protein sequence ID" value="EFY87105.1"/>
    <property type="molecule type" value="Genomic_DNA"/>
</dbReference>
<feature type="repeat" description="ANK" evidence="3">
    <location>
        <begin position="1376"/>
        <end position="1408"/>
    </location>
</feature>
<evidence type="ECO:0000313" key="8">
    <source>
        <dbReference type="Proteomes" id="UP000002499"/>
    </source>
</evidence>
<dbReference type="OrthoDB" id="194358at2759"/>